<dbReference type="GO" id="GO:0016538">
    <property type="term" value="F:cyclin-dependent protein serine/threonine kinase regulator activity"/>
    <property type="evidence" value="ECO:0007669"/>
    <property type="project" value="InterPro"/>
</dbReference>
<evidence type="ECO:0000313" key="3">
    <source>
        <dbReference type="Proteomes" id="UP001054837"/>
    </source>
</evidence>
<sequence>MEDPKIMKYFKEVETSNSMNDSNIQKKVNKDSASTIEIDSDLKIEKGALLIPEIGNKLCCPFPIIAKALLLYHRFMKVCPENKRKPDCIAAGVLSISIKLCDHDIKLKKIILEFYYLFQNKKHFQEPATVNQPSYERLKKMNHNLVLIQHYIYNALSYNLECEIAHEIVLPYLEQLQATSDVDKSTVAYLCCTTMKLLSTFYFCRKCIQYTAKELAMACLHFAFISSGSEVHSFKAVLKREIAAVEDLGKLNDIVDDMILVSDVSTLSIT</sequence>
<name>A0AAV4SE27_9ARAC</name>
<dbReference type="GO" id="GO:0006357">
    <property type="term" value="P:regulation of transcription by RNA polymerase II"/>
    <property type="evidence" value="ECO:0007669"/>
    <property type="project" value="InterPro"/>
</dbReference>
<evidence type="ECO:0000256" key="1">
    <source>
        <dbReference type="ARBA" id="ARBA00023127"/>
    </source>
</evidence>
<dbReference type="Gene3D" id="1.10.472.10">
    <property type="entry name" value="Cyclin-like"/>
    <property type="match status" value="1"/>
</dbReference>
<dbReference type="SUPFAM" id="SSF47954">
    <property type="entry name" value="Cyclin-like"/>
    <property type="match status" value="2"/>
</dbReference>
<accession>A0AAV4SE27</accession>
<keyword evidence="1" id="KW-0195">Cyclin</keyword>
<evidence type="ECO:0000313" key="2">
    <source>
        <dbReference type="EMBL" id="GIY31209.1"/>
    </source>
</evidence>
<reference evidence="2 3" key="1">
    <citation type="submission" date="2021-06" db="EMBL/GenBank/DDBJ databases">
        <title>Caerostris darwini draft genome.</title>
        <authorList>
            <person name="Kono N."/>
            <person name="Arakawa K."/>
        </authorList>
    </citation>
    <scope>NUCLEOTIDE SEQUENCE [LARGE SCALE GENOMIC DNA]</scope>
</reference>
<comment type="caution">
    <text evidence="2">The sequence shown here is derived from an EMBL/GenBank/DDBJ whole genome shotgun (WGS) entry which is preliminary data.</text>
</comment>
<keyword evidence="3" id="KW-1185">Reference proteome</keyword>
<proteinExistence type="predicted"/>
<dbReference type="EMBL" id="BPLQ01007619">
    <property type="protein sequence ID" value="GIY31209.1"/>
    <property type="molecule type" value="Genomic_DNA"/>
</dbReference>
<gene>
    <name evidence="2" type="ORF">CDAR_80891</name>
</gene>
<dbReference type="InterPro" id="IPR043198">
    <property type="entry name" value="Cyclin/Ssn8"/>
</dbReference>
<dbReference type="InterPro" id="IPR036915">
    <property type="entry name" value="Cyclin-like_sf"/>
</dbReference>
<dbReference type="Proteomes" id="UP001054837">
    <property type="component" value="Unassembled WGS sequence"/>
</dbReference>
<evidence type="ECO:0008006" key="4">
    <source>
        <dbReference type="Google" id="ProtNLM"/>
    </source>
</evidence>
<dbReference type="AlphaFoldDB" id="A0AAV4SE27"/>
<protein>
    <recommendedName>
        <fullName evidence="4">Cyclin N-terminal domain-containing protein</fullName>
    </recommendedName>
</protein>
<dbReference type="PANTHER" id="PTHR10026">
    <property type="entry name" value="CYCLIN"/>
    <property type="match status" value="1"/>
</dbReference>
<organism evidence="2 3">
    <name type="scientific">Caerostris darwini</name>
    <dbReference type="NCBI Taxonomy" id="1538125"/>
    <lineage>
        <taxon>Eukaryota</taxon>
        <taxon>Metazoa</taxon>
        <taxon>Ecdysozoa</taxon>
        <taxon>Arthropoda</taxon>
        <taxon>Chelicerata</taxon>
        <taxon>Arachnida</taxon>
        <taxon>Araneae</taxon>
        <taxon>Araneomorphae</taxon>
        <taxon>Entelegynae</taxon>
        <taxon>Araneoidea</taxon>
        <taxon>Araneidae</taxon>
        <taxon>Caerostris</taxon>
    </lineage>
</organism>